<dbReference type="RefSeq" id="WP_097070008.1">
    <property type="nucleotide sequence ID" value="NZ_OBMT01000006.1"/>
</dbReference>
<accession>A0A285SK15</accession>
<feature type="domain" description="DUF2460" evidence="1">
    <location>
        <begin position="4"/>
        <end position="209"/>
    </location>
</feature>
<evidence type="ECO:0000313" key="2">
    <source>
        <dbReference type="EMBL" id="SOC07700.1"/>
    </source>
</evidence>
<dbReference type="AlphaFoldDB" id="A0A285SK15"/>
<evidence type="ECO:0000313" key="3">
    <source>
        <dbReference type="Proteomes" id="UP000219111"/>
    </source>
</evidence>
<keyword evidence="3" id="KW-1185">Reference proteome</keyword>
<organism evidence="2 3">
    <name type="scientific">Rhodobacter maris</name>
    <dbReference type="NCBI Taxonomy" id="446682"/>
    <lineage>
        <taxon>Bacteria</taxon>
        <taxon>Pseudomonadati</taxon>
        <taxon>Pseudomonadota</taxon>
        <taxon>Alphaproteobacteria</taxon>
        <taxon>Rhodobacterales</taxon>
        <taxon>Rhodobacter group</taxon>
        <taxon>Rhodobacter</taxon>
    </lineage>
</organism>
<proteinExistence type="predicted"/>
<dbReference type="NCBIfam" id="TIGR02217">
    <property type="entry name" value="chp_TIGR02217"/>
    <property type="match status" value="1"/>
</dbReference>
<dbReference type="Pfam" id="PF09343">
    <property type="entry name" value="DUF2460"/>
    <property type="match status" value="1"/>
</dbReference>
<reference evidence="3" key="1">
    <citation type="submission" date="2017-08" db="EMBL/GenBank/DDBJ databases">
        <authorList>
            <person name="Varghese N."/>
            <person name="Submissions S."/>
        </authorList>
    </citation>
    <scope>NUCLEOTIDE SEQUENCE [LARGE SCALE GENOMIC DNA]</scope>
    <source>
        <strain evidence="3">JA276</strain>
    </source>
</reference>
<dbReference type="OrthoDB" id="1685145at2"/>
<dbReference type="InterPro" id="IPR011740">
    <property type="entry name" value="DUF2460"/>
</dbReference>
<dbReference type="Proteomes" id="UP000219111">
    <property type="component" value="Unassembled WGS sequence"/>
</dbReference>
<evidence type="ECO:0000259" key="1">
    <source>
        <dbReference type="Pfam" id="PF09343"/>
    </source>
</evidence>
<sequence length="210" mass="23185">MAFHEVRFPANLSFGSVGGPERRTEIVTLANGFEERNSPWAHARRHYDAGVGLRSLDDVGRLIAFFEARGGQLHGFRWKDWADYKSCAASRTPDYEDQFLGLGDGVTRAFALRKLYASGGAEYYRPVTKPVEGTVTAGIQGDHQAEAVNFSVNFTDGYVTFFEPPAEGARITAGFEFDVPVRFDTDRIAVSVQSFQAGDLPQVPVVEVRV</sequence>
<gene>
    <name evidence="2" type="ORF">SAMN05877831_10640</name>
</gene>
<protein>
    <submittedName>
        <fullName evidence="2">Uncharacterized protein (TIGR02217 family)</fullName>
    </submittedName>
</protein>
<dbReference type="EMBL" id="OBMT01000006">
    <property type="protein sequence ID" value="SOC07700.1"/>
    <property type="molecule type" value="Genomic_DNA"/>
</dbReference>
<name>A0A285SK15_9RHOB</name>